<proteinExistence type="predicted"/>
<evidence type="ECO:0000313" key="2">
    <source>
        <dbReference type="EMBL" id="RCV17247.1"/>
    </source>
</evidence>
<feature type="region of interest" description="Disordered" evidence="1">
    <location>
        <begin position="50"/>
        <end position="69"/>
    </location>
</feature>
<reference evidence="2" key="1">
    <citation type="journal article" date="2012" name="Nat. Biotechnol.">
        <title>Reference genome sequence of the model plant Setaria.</title>
        <authorList>
            <person name="Bennetzen J.L."/>
            <person name="Schmutz J."/>
            <person name="Wang H."/>
            <person name="Percifield R."/>
            <person name="Hawkins J."/>
            <person name="Pontaroli A.C."/>
            <person name="Estep M."/>
            <person name="Feng L."/>
            <person name="Vaughn J.N."/>
            <person name="Grimwood J."/>
            <person name="Jenkins J."/>
            <person name="Barry K."/>
            <person name="Lindquist E."/>
            <person name="Hellsten U."/>
            <person name="Deshpande S."/>
            <person name="Wang X."/>
            <person name="Wu X."/>
            <person name="Mitros T."/>
            <person name="Triplett J."/>
            <person name="Yang X."/>
            <person name="Ye C.Y."/>
            <person name="Mauro-Herrera M."/>
            <person name="Wang L."/>
            <person name="Li P."/>
            <person name="Sharma M."/>
            <person name="Sharma R."/>
            <person name="Ronald P.C."/>
            <person name="Panaud O."/>
            <person name="Kellogg E.A."/>
            <person name="Brutnell T.P."/>
            <person name="Doust A.N."/>
            <person name="Tuskan G.A."/>
            <person name="Rokhsar D."/>
            <person name="Devos K.M."/>
        </authorList>
    </citation>
    <scope>NUCLEOTIDE SEQUENCE [LARGE SCALE GENOMIC DNA]</scope>
    <source>
        <strain evidence="2">Yugu1</strain>
    </source>
</reference>
<dbReference type="EMBL" id="CM003530">
    <property type="protein sequence ID" value="RCV17247.1"/>
    <property type="molecule type" value="Genomic_DNA"/>
</dbReference>
<accession>A0A368QGY6</accession>
<organism evidence="2">
    <name type="scientific">Setaria italica</name>
    <name type="common">Foxtail millet</name>
    <name type="synonym">Panicum italicum</name>
    <dbReference type="NCBI Taxonomy" id="4555"/>
    <lineage>
        <taxon>Eukaryota</taxon>
        <taxon>Viridiplantae</taxon>
        <taxon>Streptophyta</taxon>
        <taxon>Embryophyta</taxon>
        <taxon>Tracheophyta</taxon>
        <taxon>Spermatophyta</taxon>
        <taxon>Magnoliopsida</taxon>
        <taxon>Liliopsida</taxon>
        <taxon>Poales</taxon>
        <taxon>Poaceae</taxon>
        <taxon>PACMAD clade</taxon>
        <taxon>Panicoideae</taxon>
        <taxon>Panicodae</taxon>
        <taxon>Paniceae</taxon>
        <taxon>Cenchrinae</taxon>
        <taxon>Setaria</taxon>
    </lineage>
</organism>
<name>A0A368QGY6_SETIT</name>
<reference evidence="2" key="2">
    <citation type="submission" date="2015-07" db="EMBL/GenBank/DDBJ databases">
        <authorList>
            <person name="Noorani M."/>
        </authorList>
    </citation>
    <scope>NUCLEOTIDE SEQUENCE</scope>
    <source>
        <strain evidence="2">Yugu1</strain>
    </source>
</reference>
<feature type="region of interest" description="Disordered" evidence="1">
    <location>
        <begin position="95"/>
        <end position="167"/>
    </location>
</feature>
<feature type="region of interest" description="Disordered" evidence="1">
    <location>
        <begin position="1"/>
        <end position="41"/>
    </location>
</feature>
<gene>
    <name evidence="2" type="ORF">SETIT_3G204800v2</name>
</gene>
<feature type="compositionally biased region" description="Basic and acidic residues" evidence="1">
    <location>
        <begin position="30"/>
        <end position="41"/>
    </location>
</feature>
<sequence>MGSPPALSRLQLWRGAPTTGASPPCAPRTGPRDPHGAKGARWPEVHGAEAQGTWRPHGTGGRSPGESTHVVGGMALTLVVACLYSSLRSIPTFTAHRSRRSRGVRIGPKQYTHDGASKQSQPLADHPRPVRPPALQSTPASAPGGTAINMDHAQQLLDEMLPKQAAH</sequence>
<evidence type="ECO:0000256" key="1">
    <source>
        <dbReference type="SAM" id="MobiDB-lite"/>
    </source>
</evidence>
<protein>
    <submittedName>
        <fullName evidence="2">Uncharacterized protein</fullName>
    </submittedName>
</protein>
<dbReference type="AlphaFoldDB" id="A0A368QGY6"/>